<dbReference type="GO" id="GO:0042796">
    <property type="term" value="P:snRNA transcription by RNA polymerase III"/>
    <property type="evidence" value="ECO:0007669"/>
    <property type="project" value="TreeGrafter"/>
</dbReference>
<dbReference type="Gene3D" id="1.10.10.60">
    <property type="entry name" value="Homeodomain-like"/>
    <property type="match status" value="3"/>
</dbReference>
<name>A0A7S1PFG9_9EUKA</name>
<evidence type="ECO:0000256" key="4">
    <source>
        <dbReference type="ARBA" id="ARBA00023242"/>
    </source>
</evidence>
<dbReference type="GO" id="GO:0042795">
    <property type="term" value="P:snRNA transcription by RNA polymerase II"/>
    <property type="evidence" value="ECO:0007669"/>
    <property type="project" value="TreeGrafter"/>
</dbReference>
<dbReference type="InterPro" id="IPR001005">
    <property type="entry name" value="SANT/Myb"/>
</dbReference>
<gene>
    <name evidence="9" type="ORF">PCOS0759_LOCUS1084</name>
</gene>
<dbReference type="Pfam" id="PF13921">
    <property type="entry name" value="Myb_DNA-bind_6"/>
    <property type="match status" value="1"/>
</dbReference>
<dbReference type="AlphaFoldDB" id="A0A7S1PFG9"/>
<evidence type="ECO:0000256" key="2">
    <source>
        <dbReference type="ARBA" id="ARBA00023125"/>
    </source>
</evidence>
<dbReference type="InterPro" id="IPR017884">
    <property type="entry name" value="SANT_dom"/>
</dbReference>
<dbReference type="PROSITE" id="PS50090">
    <property type="entry name" value="MYB_LIKE"/>
    <property type="match status" value="3"/>
</dbReference>
<dbReference type="InterPro" id="IPR017930">
    <property type="entry name" value="Myb_dom"/>
</dbReference>
<feature type="region of interest" description="Disordered" evidence="5">
    <location>
        <begin position="189"/>
        <end position="224"/>
    </location>
</feature>
<dbReference type="InterPro" id="IPR009057">
    <property type="entry name" value="Homeodomain-like_sf"/>
</dbReference>
<dbReference type="GO" id="GO:0019185">
    <property type="term" value="C:snRNA-activating protein complex"/>
    <property type="evidence" value="ECO:0007669"/>
    <property type="project" value="TreeGrafter"/>
</dbReference>
<feature type="region of interest" description="Disordered" evidence="5">
    <location>
        <begin position="463"/>
        <end position="539"/>
    </location>
</feature>
<organism evidence="9">
    <name type="scientific">Percolomonas cosmopolitus</name>
    <dbReference type="NCBI Taxonomy" id="63605"/>
    <lineage>
        <taxon>Eukaryota</taxon>
        <taxon>Discoba</taxon>
        <taxon>Heterolobosea</taxon>
        <taxon>Tetramitia</taxon>
        <taxon>Eutetramitia</taxon>
        <taxon>Percolomonadidae</taxon>
        <taxon>Percolomonas</taxon>
    </lineage>
</organism>
<dbReference type="FunFam" id="1.10.10.60:FF:000016">
    <property type="entry name" value="Transcriptional activator Myb isoform A"/>
    <property type="match status" value="1"/>
</dbReference>
<evidence type="ECO:0000259" key="8">
    <source>
        <dbReference type="PROSITE" id="PS51294"/>
    </source>
</evidence>
<evidence type="ECO:0000256" key="5">
    <source>
        <dbReference type="SAM" id="MobiDB-lite"/>
    </source>
</evidence>
<evidence type="ECO:0000259" key="6">
    <source>
        <dbReference type="PROSITE" id="PS50090"/>
    </source>
</evidence>
<dbReference type="EMBL" id="HBGD01001345">
    <property type="protein sequence ID" value="CAD9077852.1"/>
    <property type="molecule type" value="Transcribed_RNA"/>
</dbReference>
<feature type="region of interest" description="Disordered" evidence="5">
    <location>
        <begin position="1"/>
        <end position="34"/>
    </location>
</feature>
<keyword evidence="4" id="KW-0539">Nucleus</keyword>
<feature type="compositionally biased region" description="Polar residues" evidence="5">
    <location>
        <begin position="474"/>
        <end position="490"/>
    </location>
</feature>
<dbReference type="CDD" id="cd00167">
    <property type="entry name" value="SANT"/>
    <property type="match status" value="3"/>
</dbReference>
<accession>A0A7S1PFG9</accession>
<dbReference type="SMART" id="SM00717">
    <property type="entry name" value="SANT"/>
    <property type="match status" value="3"/>
</dbReference>
<feature type="compositionally biased region" description="Low complexity" evidence="5">
    <location>
        <begin position="500"/>
        <end position="511"/>
    </location>
</feature>
<feature type="domain" description="Myb-like" evidence="6">
    <location>
        <begin position="136"/>
        <end position="186"/>
    </location>
</feature>
<dbReference type="GO" id="GO:0001006">
    <property type="term" value="F:RNA polymerase III type 3 promoter sequence-specific DNA binding"/>
    <property type="evidence" value="ECO:0007669"/>
    <property type="project" value="TreeGrafter"/>
</dbReference>
<dbReference type="GO" id="GO:0000978">
    <property type="term" value="F:RNA polymerase II cis-regulatory region sequence-specific DNA binding"/>
    <property type="evidence" value="ECO:0007669"/>
    <property type="project" value="TreeGrafter"/>
</dbReference>
<feature type="domain" description="HTH myb-type" evidence="8">
    <location>
        <begin position="40"/>
        <end position="87"/>
    </location>
</feature>
<proteinExistence type="predicted"/>
<feature type="domain" description="SANT" evidence="7">
    <location>
        <begin position="35"/>
        <end position="85"/>
    </location>
</feature>
<feature type="compositionally biased region" description="Low complexity" evidence="5">
    <location>
        <begin position="13"/>
        <end position="23"/>
    </location>
</feature>
<feature type="compositionally biased region" description="Polar residues" evidence="5">
    <location>
        <begin position="523"/>
        <end position="537"/>
    </location>
</feature>
<keyword evidence="3" id="KW-0804">Transcription</keyword>
<sequence length="589" mass="65817">MVSISQHNKSKKNSNNSSTASTSNKKKFGVVKRLQKQGGWTHEEDQLLLQAVKKFKERNWNKISESVPTRTATQCLHRFRKVLDPSISKSPWSDQEDQRLLDLVAEQETLSWSAISAQMPNRNAKQIRERYMNHLAPGIKKGVWDQKELDILVEAQKKLGNKWSKISQLVEGRSPNACKNQFHAYQQRLKKGIKPRKTKSTQNPPAPAKKVEKRSKKQNHKPASIKVKDATEKFVEDLVPERSASAQEVAMGKEGMVKTHSCESLNSMSADHMQDVQFHSGGQIYVTTNSSSDHMPISPDETAQPQMPFPQPQHTIFYVPEGAPIAWIAPSHMNNENSWVPMGVFHQPSQGSVPQQAWALSGQQNGHPITAHHYVSQKGTPNSAPHSPPVHFVHTSALVPSTATQYNAYQMMNPTQMQQISEQHQMAISYHNAAHGHMCTCGGAKPIMGVPPQQESSDFRQFLNARNMPPPSDQMKSGSPLSARVSTVQEDLQETRRTHASSFFQQSAQQSTPPPAAHPYSIAESSNLTPQDFSISPTPFGDSEILPYSFSSPAPNASRDFELRRVDPVEFTSSIPDEFVNGDEENFHF</sequence>
<feature type="domain" description="Myb-like" evidence="6">
    <location>
        <begin position="84"/>
        <end position="135"/>
    </location>
</feature>
<dbReference type="SUPFAM" id="SSF46689">
    <property type="entry name" value="Homeodomain-like"/>
    <property type="match status" value="2"/>
</dbReference>
<evidence type="ECO:0000259" key="7">
    <source>
        <dbReference type="PROSITE" id="PS51293"/>
    </source>
</evidence>
<keyword evidence="2" id="KW-0238">DNA-binding</keyword>
<evidence type="ECO:0000313" key="9">
    <source>
        <dbReference type="EMBL" id="CAD9077852.1"/>
    </source>
</evidence>
<feature type="domain" description="HTH myb-type" evidence="8">
    <location>
        <begin position="136"/>
        <end position="190"/>
    </location>
</feature>
<dbReference type="PANTHER" id="PTHR46621:SF1">
    <property type="entry name" value="SNRNA-ACTIVATING PROTEIN COMPLEX SUBUNIT 4"/>
    <property type="match status" value="1"/>
</dbReference>
<keyword evidence="1" id="KW-0805">Transcription regulation</keyword>
<feature type="compositionally biased region" description="Basic residues" evidence="5">
    <location>
        <begin position="24"/>
        <end position="34"/>
    </location>
</feature>
<protein>
    <submittedName>
        <fullName evidence="9">Uncharacterized protein</fullName>
    </submittedName>
</protein>
<dbReference type="InterPro" id="IPR051575">
    <property type="entry name" value="Myb-like_DNA-bd"/>
</dbReference>
<dbReference type="PROSITE" id="PS51293">
    <property type="entry name" value="SANT"/>
    <property type="match status" value="1"/>
</dbReference>
<feature type="compositionally biased region" description="Basic residues" evidence="5">
    <location>
        <begin position="189"/>
        <end position="199"/>
    </location>
</feature>
<evidence type="ECO:0000256" key="1">
    <source>
        <dbReference type="ARBA" id="ARBA00023015"/>
    </source>
</evidence>
<feature type="domain" description="Myb-like" evidence="6">
    <location>
        <begin position="32"/>
        <end position="83"/>
    </location>
</feature>
<evidence type="ECO:0000256" key="3">
    <source>
        <dbReference type="ARBA" id="ARBA00023163"/>
    </source>
</evidence>
<dbReference type="PANTHER" id="PTHR46621">
    <property type="entry name" value="SNRNA-ACTIVATING PROTEIN COMPLEX SUBUNIT 4"/>
    <property type="match status" value="1"/>
</dbReference>
<dbReference type="PROSITE" id="PS51294">
    <property type="entry name" value="HTH_MYB"/>
    <property type="match status" value="3"/>
</dbReference>
<feature type="compositionally biased region" description="Basic residues" evidence="5">
    <location>
        <begin position="211"/>
        <end position="220"/>
    </location>
</feature>
<feature type="domain" description="HTH myb-type" evidence="8">
    <location>
        <begin position="89"/>
        <end position="135"/>
    </location>
</feature>
<dbReference type="Pfam" id="PF00249">
    <property type="entry name" value="Myb_DNA-binding"/>
    <property type="match status" value="1"/>
</dbReference>
<reference evidence="9" key="1">
    <citation type="submission" date="2021-01" db="EMBL/GenBank/DDBJ databases">
        <authorList>
            <person name="Corre E."/>
            <person name="Pelletier E."/>
            <person name="Niang G."/>
            <person name="Scheremetjew M."/>
            <person name="Finn R."/>
            <person name="Kale V."/>
            <person name="Holt S."/>
            <person name="Cochrane G."/>
            <person name="Meng A."/>
            <person name="Brown T."/>
            <person name="Cohen L."/>
        </authorList>
    </citation>
    <scope>NUCLEOTIDE SEQUENCE</scope>
    <source>
        <strain evidence="9">WS</strain>
    </source>
</reference>